<dbReference type="SUPFAM" id="SSF55874">
    <property type="entry name" value="ATPase domain of HSP90 chaperone/DNA topoisomerase II/histidine kinase"/>
    <property type="match status" value="1"/>
</dbReference>
<proteinExistence type="predicted"/>
<keyword evidence="10" id="KW-0472">Membrane</keyword>
<dbReference type="SMART" id="SM00387">
    <property type="entry name" value="HATPase_c"/>
    <property type="match status" value="1"/>
</dbReference>
<keyword evidence="9" id="KW-0175">Coiled coil</keyword>
<feature type="transmembrane region" description="Helical" evidence="10">
    <location>
        <begin position="9"/>
        <end position="28"/>
    </location>
</feature>
<dbReference type="PANTHER" id="PTHR43711">
    <property type="entry name" value="TWO-COMPONENT HISTIDINE KINASE"/>
    <property type="match status" value="1"/>
</dbReference>
<evidence type="ECO:0000313" key="12">
    <source>
        <dbReference type="EMBL" id="MFB9328357.1"/>
    </source>
</evidence>
<dbReference type="InterPro" id="IPR003661">
    <property type="entry name" value="HisK_dim/P_dom"/>
</dbReference>
<dbReference type="InterPro" id="IPR003594">
    <property type="entry name" value="HATPase_dom"/>
</dbReference>
<dbReference type="EMBL" id="JBHMDO010000033">
    <property type="protein sequence ID" value="MFB9328357.1"/>
    <property type="molecule type" value="Genomic_DNA"/>
</dbReference>
<keyword evidence="4" id="KW-0808">Transferase</keyword>
<dbReference type="GO" id="GO:0016301">
    <property type="term" value="F:kinase activity"/>
    <property type="evidence" value="ECO:0007669"/>
    <property type="project" value="UniProtKB-KW"/>
</dbReference>
<keyword evidence="3" id="KW-0597">Phosphoprotein</keyword>
<evidence type="ECO:0000256" key="9">
    <source>
        <dbReference type="SAM" id="Coils"/>
    </source>
</evidence>
<evidence type="ECO:0000259" key="11">
    <source>
        <dbReference type="PROSITE" id="PS50109"/>
    </source>
</evidence>
<keyword evidence="7" id="KW-0067">ATP-binding</keyword>
<dbReference type="SMART" id="SM00388">
    <property type="entry name" value="HisKA"/>
    <property type="match status" value="1"/>
</dbReference>
<dbReference type="InterPro" id="IPR036097">
    <property type="entry name" value="HisK_dim/P_sf"/>
</dbReference>
<organism evidence="12 13">
    <name type="scientific">Paenibacillus aurantiacus</name>
    <dbReference type="NCBI Taxonomy" id="1936118"/>
    <lineage>
        <taxon>Bacteria</taxon>
        <taxon>Bacillati</taxon>
        <taxon>Bacillota</taxon>
        <taxon>Bacilli</taxon>
        <taxon>Bacillales</taxon>
        <taxon>Paenibacillaceae</taxon>
        <taxon>Paenibacillus</taxon>
    </lineage>
</organism>
<name>A0ABV5KWB3_9BACL</name>
<dbReference type="Proteomes" id="UP001589747">
    <property type="component" value="Unassembled WGS sequence"/>
</dbReference>
<dbReference type="PANTHER" id="PTHR43711:SF1">
    <property type="entry name" value="HISTIDINE KINASE 1"/>
    <property type="match status" value="1"/>
</dbReference>
<dbReference type="Gene3D" id="3.30.565.10">
    <property type="entry name" value="Histidine kinase-like ATPase, C-terminal domain"/>
    <property type="match status" value="1"/>
</dbReference>
<reference evidence="12 13" key="1">
    <citation type="submission" date="2024-09" db="EMBL/GenBank/DDBJ databases">
        <authorList>
            <person name="Sun Q."/>
            <person name="Mori K."/>
        </authorList>
    </citation>
    <scope>NUCLEOTIDE SEQUENCE [LARGE SCALE GENOMIC DNA]</scope>
    <source>
        <strain evidence="12 13">TISTR 2452</strain>
    </source>
</reference>
<dbReference type="Gene3D" id="1.10.287.130">
    <property type="match status" value="1"/>
</dbReference>
<dbReference type="PRINTS" id="PR00344">
    <property type="entry name" value="BCTRLSENSOR"/>
</dbReference>
<evidence type="ECO:0000256" key="10">
    <source>
        <dbReference type="SAM" id="Phobius"/>
    </source>
</evidence>
<dbReference type="CDD" id="cd00075">
    <property type="entry name" value="HATPase"/>
    <property type="match status" value="1"/>
</dbReference>
<feature type="coiled-coil region" evidence="9">
    <location>
        <begin position="193"/>
        <end position="220"/>
    </location>
</feature>
<dbReference type="PROSITE" id="PS50109">
    <property type="entry name" value="HIS_KIN"/>
    <property type="match status" value="1"/>
</dbReference>
<dbReference type="Pfam" id="PF00512">
    <property type="entry name" value="HisKA"/>
    <property type="match status" value="1"/>
</dbReference>
<evidence type="ECO:0000256" key="5">
    <source>
        <dbReference type="ARBA" id="ARBA00022741"/>
    </source>
</evidence>
<comment type="catalytic activity">
    <reaction evidence="1">
        <text>ATP + protein L-histidine = ADP + protein N-phospho-L-histidine.</text>
        <dbReference type="EC" id="2.7.13.3"/>
    </reaction>
</comment>
<evidence type="ECO:0000256" key="2">
    <source>
        <dbReference type="ARBA" id="ARBA00012438"/>
    </source>
</evidence>
<keyword evidence="10" id="KW-1133">Transmembrane helix</keyword>
<protein>
    <recommendedName>
        <fullName evidence="2">histidine kinase</fullName>
        <ecNumber evidence="2">2.7.13.3</ecNumber>
    </recommendedName>
</protein>
<keyword evidence="6 12" id="KW-0418">Kinase</keyword>
<dbReference type="CDD" id="cd00082">
    <property type="entry name" value="HisKA"/>
    <property type="match status" value="1"/>
</dbReference>
<evidence type="ECO:0000256" key="1">
    <source>
        <dbReference type="ARBA" id="ARBA00000085"/>
    </source>
</evidence>
<dbReference type="SUPFAM" id="SSF47384">
    <property type="entry name" value="Homodimeric domain of signal transducing histidine kinase"/>
    <property type="match status" value="1"/>
</dbReference>
<keyword evidence="8" id="KW-0902">Two-component regulatory system</keyword>
<dbReference type="EC" id="2.7.13.3" evidence="2"/>
<keyword evidence="5" id="KW-0547">Nucleotide-binding</keyword>
<evidence type="ECO:0000256" key="6">
    <source>
        <dbReference type="ARBA" id="ARBA00022777"/>
    </source>
</evidence>
<dbReference type="RefSeq" id="WP_377497572.1">
    <property type="nucleotide sequence ID" value="NZ_JBHMDO010000033.1"/>
</dbReference>
<keyword evidence="10" id="KW-0812">Transmembrane</keyword>
<evidence type="ECO:0000256" key="4">
    <source>
        <dbReference type="ARBA" id="ARBA00022679"/>
    </source>
</evidence>
<evidence type="ECO:0000256" key="3">
    <source>
        <dbReference type="ARBA" id="ARBA00022553"/>
    </source>
</evidence>
<evidence type="ECO:0000313" key="13">
    <source>
        <dbReference type="Proteomes" id="UP001589747"/>
    </source>
</evidence>
<dbReference type="InterPro" id="IPR005467">
    <property type="entry name" value="His_kinase_dom"/>
</dbReference>
<dbReference type="InterPro" id="IPR050736">
    <property type="entry name" value="Sensor_HK_Regulatory"/>
</dbReference>
<evidence type="ECO:0000256" key="7">
    <source>
        <dbReference type="ARBA" id="ARBA00022840"/>
    </source>
</evidence>
<accession>A0ABV5KWB3</accession>
<dbReference type="Pfam" id="PF02518">
    <property type="entry name" value="HATPase_c"/>
    <property type="match status" value="1"/>
</dbReference>
<sequence>MSGKGNRAVLMPAILSAIITVVTVYFGIVLSTARDEDEEARQLALFWSRYAAQHLADNGGFEGLREALLKDAPFDPKLAEGKLAITDTNGREVAAYQGPTKAGADDHTVTLPLVMDGHVAAYVRAGVRSTHPLMDVDAWAIAGLAGTAALFAVMLLMGRYHRRNANALGELLLQAAELAQRRSAGTIYEHPSRPSLDRDLARLKQSLEDARAEMVRLETVRRSMVADISHELRTPLAVVRARLEQALASGEGMAPAQLAVVHEETLRVIKLAQDMQMLTLAEEGRLPLAKTWIDVGAFLSGIVDLMGVQAEEEGIRLELACEPRLRLHADEKRVRQVLVNLTGNAMNHARSAVEVSARLTGRFITVEIRDDGWGIEEEELPRVFERFYRGKMTPATREGAPRGLGLGLAIVKQYAEAHGGLAEVRSTWGEGTTFSVVLPVMHEVA</sequence>
<feature type="domain" description="Histidine kinase" evidence="11">
    <location>
        <begin position="227"/>
        <end position="442"/>
    </location>
</feature>
<dbReference type="InterPro" id="IPR036890">
    <property type="entry name" value="HATPase_C_sf"/>
</dbReference>
<keyword evidence="13" id="KW-1185">Reference proteome</keyword>
<evidence type="ECO:0000256" key="8">
    <source>
        <dbReference type="ARBA" id="ARBA00023012"/>
    </source>
</evidence>
<dbReference type="InterPro" id="IPR004358">
    <property type="entry name" value="Sig_transdc_His_kin-like_C"/>
</dbReference>
<comment type="caution">
    <text evidence="12">The sequence shown here is derived from an EMBL/GenBank/DDBJ whole genome shotgun (WGS) entry which is preliminary data.</text>
</comment>
<feature type="transmembrane region" description="Helical" evidence="10">
    <location>
        <begin position="138"/>
        <end position="157"/>
    </location>
</feature>
<gene>
    <name evidence="12" type="ORF">ACFFSY_20700</name>
</gene>